<name>A0A380FAZ4_STAGA</name>
<proteinExistence type="predicted"/>
<protein>
    <submittedName>
        <fullName evidence="1">Uncharacterized protein</fullName>
    </submittedName>
</protein>
<gene>
    <name evidence="1" type="ORF">NCTC12195_00777</name>
</gene>
<evidence type="ECO:0000313" key="2">
    <source>
        <dbReference type="Proteomes" id="UP000255277"/>
    </source>
</evidence>
<evidence type="ECO:0000313" key="1">
    <source>
        <dbReference type="EMBL" id="SUM31367.1"/>
    </source>
</evidence>
<dbReference type="AlphaFoldDB" id="A0A380FAZ4"/>
<dbReference type="EMBL" id="UHDK01000001">
    <property type="protein sequence ID" value="SUM31367.1"/>
    <property type="molecule type" value="Genomic_DNA"/>
</dbReference>
<organism evidence="1 2">
    <name type="scientific">Staphylococcus gallinarum</name>
    <dbReference type="NCBI Taxonomy" id="1293"/>
    <lineage>
        <taxon>Bacteria</taxon>
        <taxon>Bacillati</taxon>
        <taxon>Bacillota</taxon>
        <taxon>Bacilli</taxon>
        <taxon>Bacillales</taxon>
        <taxon>Staphylococcaceae</taxon>
        <taxon>Staphylococcus</taxon>
    </lineage>
</organism>
<sequence length="61" mass="7230">MGTVGKATSHDQSFFEKRGYNKRHHTEDAGTKKQFRIQLFYFVDGVPCIIYRIIQRLEGFY</sequence>
<dbReference type="Proteomes" id="UP000255277">
    <property type="component" value="Unassembled WGS sequence"/>
</dbReference>
<accession>A0A380FAZ4</accession>
<reference evidence="1 2" key="1">
    <citation type="submission" date="2018-06" db="EMBL/GenBank/DDBJ databases">
        <authorList>
            <consortium name="Pathogen Informatics"/>
            <person name="Doyle S."/>
        </authorList>
    </citation>
    <scope>NUCLEOTIDE SEQUENCE [LARGE SCALE GENOMIC DNA]</scope>
    <source>
        <strain evidence="1 2">NCTC12195</strain>
    </source>
</reference>